<keyword evidence="7 10" id="KW-0067">ATP-binding</keyword>
<name>A0A7W4JAJ3_9PROT</name>
<comment type="caution">
    <text evidence="19">The sequence shown here is derived from an EMBL/GenBank/DDBJ whole genome shotgun (WGS) entry which is preliminary data.</text>
</comment>
<dbReference type="InterPro" id="IPR015947">
    <property type="entry name" value="PUA-like_sf"/>
</dbReference>
<dbReference type="NCBIfam" id="NF008053">
    <property type="entry name" value="PRK10787.1"/>
    <property type="match status" value="1"/>
</dbReference>
<evidence type="ECO:0000313" key="19">
    <source>
        <dbReference type="EMBL" id="MBB2177691.1"/>
    </source>
</evidence>
<dbReference type="SUPFAM" id="SSF88697">
    <property type="entry name" value="PUA domain-like"/>
    <property type="match status" value="1"/>
</dbReference>
<comment type="subunit">
    <text evidence="10 11">Homohexamer. Organized in a ring with a central cavity.</text>
</comment>
<reference evidence="19 20" key="1">
    <citation type="submission" date="2020-04" db="EMBL/GenBank/DDBJ databases">
        <title>Description of novel Gluconacetobacter.</title>
        <authorList>
            <person name="Sombolestani A."/>
        </authorList>
    </citation>
    <scope>NUCLEOTIDE SEQUENCE [LARGE SCALE GENOMIC DNA]</scope>
    <source>
        <strain evidence="19 20">LMG 27725</strain>
    </source>
</reference>
<comment type="similarity">
    <text evidence="10 11 14 15">Belongs to the peptidase S16 family.</text>
</comment>
<dbReference type="AlphaFoldDB" id="A0A7W4JAJ3"/>
<evidence type="ECO:0000256" key="12">
    <source>
        <dbReference type="PIRSR" id="PIRSR001174-1"/>
    </source>
</evidence>
<evidence type="ECO:0000256" key="1">
    <source>
        <dbReference type="ARBA" id="ARBA00004496"/>
    </source>
</evidence>
<feature type="domain" description="Lon N-terminal" evidence="18">
    <location>
        <begin position="45"/>
        <end position="238"/>
    </location>
</feature>
<protein>
    <recommendedName>
        <fullName evidence="10 11">Lon protease</fullName>
        <ecNumber evidence="10 11">3.4.21.53</ecNumber>
    </recommendedName>
    <alternativeName>
        <fullName evidence="10">ATP-dependent protease La</fullName>
    </alternativeName>
</protein>
<dbReference type="PRINTS" id="PR00830">
    <property type="entry name" value="ENDOLAPTASE"/>
</dbReference>
<dbReference type="InterPro" id="IPR020568">
    <property type="entry name" value="Ribosomal_Su5_D2-typ_SF"/>
</dbReference>
<dbReference type="SUPFAM" id="SSF54211">
    <property type="entry name" value="Ribosomal protein S5 domain 2-like"/>
    <property type="match status" value="1"/>
</dbReference>
<gene>
    <name evidence="10 19" type="primary">lon</name>
    <name evidence="19" type="ORF">HLH29_00655</name>
</gene>
<comment type="induction">
    <text evidence="10">By heat shock.</text>
</comment>
<dbReference type="PROSITE" id="PS51787">
    <property type="entry name" value="LON_N"/>
    <property type="match status" value="1"/>
</dbReference>
<evidence type="ECO:0000313" key="20">
    <source>
        <dbReference type="Proteomes" id="UP000525623"/>
    </source>
</evidence>
<dbReference type="GO" id="GO:0006515">
    <property type="term" value="P:protein quality control for misfolded or incompletely synthesized proteins"/>
    <property type="evidence" value="ECO:0007669"/>
    <property type="project" value="UniProtKB-UniRule"/>
</dbReference>
<keyword evidence="4 10" id="KW-0547">Nucleotide-binding</keyword>
<feature type="binding site" evidence="10 13">
    <location>
        <begin position="390"/>
        <end position="397"/>
    </location>
    <ligand>
        <name>ATP</name>
        <dbReference type="ChEBI" id="CHEBI:30616"/>
    </ligand>
</feature>
<evidence type="ECO:0000256" key="16">
    <source>
        <dbReference type="SAM" id="MobiDB-lite"/>
    </source>
</evidence>
<feature type="compositionally biased region" description="Basic and acidic residues" evidence="16">
    <location>
        <begin position="1"/>
        <end position="13"/>
    </location>
</feature>
<feature type="compositionally biased region" description="Low complexity" evidence="16">
    <location>
        <begin position="820"/>
        <end position="837"/>
    </location>
</feature>
<evidence type="ECO:0000256" key="3">
    <source>
        <dbReference type="ARBA" id="ARBA00022670"/>
    </source>
</evidence>
<dbReference type="InterPro" id="IPR027417">
    <property type="entry name" value="P-loop_NTPase"/>
</dbReference>
<dbReference type="GO" id="GO:0005737">
    <property type="term" value="C:cytoplasm"/>
    <property type="evidence" value="ECO:0007669"/>
    <property type="project" value="UniProtKB-SubCell"/>
</dbReference>
<dbReference type="GO" id="GO:0034605">
    <property type="term" value="P:cellular response to heat"/>
    <property type="evidence" value="ECO:0007669"/>
    <property type="project" value="UniProtKB-UniRule"/>
</dbReference>
<dbReference type="Gene3D" id="1.20.58.1480">
    <property type="match status" value="1"/>
</dbReference>
<dbReference type="GO" id="GO:0004176">
    <property type="term" value="F:ATP-dependent peptidase activity"/>
    <property type="evidence" value="ECO:0007669"/>
    <property type="project" value="UniProtKB-UniRule"/>
</dbReference>
<dbReference type="HAMAP" id="MF_01973">
    <property type="entry name" value="lon_bact"/>
    <property type="match status" value="1"/>
</dbReference>
<evidence type="ECO:0000256" key="4">
    <source>
        <dbReference type="ARBA" id="ARBA00022741"/>
    </source>
</evidence>
<dbReference type="GO" id="GO:0043565">
    <property type="term" value="F:sequence-specific DNA binding"/>
    <property type="evidence" value="ECO:0007669"/>
    <property type="project" value="UniProtKB-UniRule"/>
</dbReference>
<dbReference type="InterPro" id="IPR003959">
    <property type="entry name" value="ATPase_AAA_core"/>
</dbReference>
<dbReference type="SMART" id="SM00464">
    <property type="entry name" value="LON"/>
    <property type="match status" value="1"/>
</dbReference>
<dbReference type="InterPro" id="IPR003593">
    <property type="entry name" value="AAA+_ATPase"/>
</dbReference>
<evidence type="ECO:0000256" key="14">
    <source>
        <dbReference type="PROSITE-ProRule" id="PRU01122"/>
    </source>
</evidence>
<feature type="domain" description="Lon proteolytic" evidence="17">
    <location>
        <begin position="625"/>
        <end position="806"/>
    </location>
</feature>
<keyword evidence="6 10" id="KW-0720">Serine protease</keyword>
<dbReference type="GO" id="GO:0005524">
    <property type="term" value="F:ATP binding"/>
    <property type="evidence" value="ECO:0007669"/>
    <property type="project" value="UniProtKB-UniRule"/>
</dbReference>
<dbReference type="Pfam" id="PF00004">
    <property type="entry name" value="AAA"/>
    <property type="match status" value="1"/>
</dbReference>
<dbReference type="Gene3D" id="3.30.230.10">
    <property type="match status" value="1"/>
</dbReference>
<dbReference type="InterPro" id="IPR054594">
    <property type="entry name" value="Lon_lid"/>
</dbReference>
<keyword evidence="8 10" id="KW-0346">Stress response</keyword>
<keyword evidence="20" id="KW-1185">Reference proteome</keyword>
<evidence type="ECO:0000256" key="6">
    <source>
        <dbReference type="ARBA" id="ARBA00022825"/>
    </source>
</evidence>
<dbReference type="InterPro" id="IPR027543">
    <property type="entry name" value="Lon_bac"/>
</dbReference>
<dbReference type="FunFam" id="1.20.5.5270:FF:000002">
    <property type="entry name" value="Lon protease homolog"/>
    <property type="match status" value="1"/>
</dbReference>
<dbReference type="CDD" id="cd19500">
    <property type="entry name" value="RecA-like_Lon"/>
    <property type="match status" value="1"/>
</dbReference>
<dbReference type="EC" id="3.4.21.53" evidence="10 11"/>
<dbReference type="Gene3D" id="3.40.50.300">
    <property type="entry name" value="P-loop containing nucleotide triphosphate hydrolases"/>
    <property type="match status" value="1"/>
</dbReference>
<dbReference type="InterPro" id="IPR027065">
    <property type="entry name" value="Lon_Prtase"/>
</dbReference>
<evidence type="ECO:0000259" key="18">
    <source>
        <dbReference type="PROSITE" id="PS51787"/>
    </source>
</evidence>
<evidence type="ECO:0000256" key="10">
    <source>
        <dbReference type="HAMAP-Rule" id="MF_01973"/>
    </source>
</evidence>
<dbReference type="Pfam" id="PF05362">
    <property type="entry name" value="Lon_C"/>
    <property type="match status" value="1"/>
</dbReference>
<dbReference type="Pfam" id="PF22667">
    <property type="entry name" value="Lon_lid"/>
    <property type="match status" value="1"/>
</dbReference>
<feature type="active site" evidence="10 12">
    <location>
        <position position="755"/>
    </location>
</feature>
<dbReference type="Gene3D" id="1.20.5.5270">
    <property type="match status" value="1"/>
</dbReference>
<evidence type="ECO:0000256" key="8">
    <source>
        <dbReference type="ARBA" id="ARBA00023016"/>
    </source>
</evidence>
<organism evidence="19 20">
    <name type="scientific">Gluconacetobacter tumulicola</name>
    <dbReference type="NCBI Taxonomy" id="1017177"/>
    <lineage>
        <taxon>Bacteria</taxon>
        <taxon>Pseudomonadati</taxon>
        <taxon>Pseudomonadota</taxon>
        <taxon>Alphaproteobacteria</taxon>
        <taxon>Acetobacterales</taxon>
        <taxon>Acetobacteraceae</taxon>
        <taxon>Gluconacetobacter</taxon>
    </lineage>
</organism>
<dbReference type="InterPro" id="IPR003111">
    <property type="entry name" value="Lon_prtase_N"/>
</dbReference>
<evidence type="ECO:0000256" key="13">
    <source>
        <dbReference type="PIRSR" id="PIRSR001174-2"/>
    </source>
</evidence>
<proteinExistence type="evidence at transcript level"/>
<accession>A0A7W4JAJ3</accession>
<dbReference type="FunFam" id="3.30.230.10:FF:000010">
    <property type="entry name" value="Lon protease"/>
    <property type="match status" value="1"/>
</dbReference>
<evidence type="ECO:0000256" key="5">
    <source>
        <dbReference type="ARBA" id="ARBA00022801"/>
    </source>
</evidence>
<dbReference type="EMBL" id="JABEQL010000001">
    <property type="protein sequence ID" value="MBB2177691.1"/>
    <property type="molecule type" value="Genomic_DNA"/>
</dbReference>
<feature type="active site" evidence="10 12">
    <location>
        <position position="712"/>
    </location>
</feature>
<dbReference type="FunFam" id="1.20.58.1480:FF:000001">
    <property type="entry name" value="Lon protease"/>
    <property type="match status" value="1"/>
</dbReference>
<dbReference type="InterPro" id="IPR046336">
    <property type="entry name" value="Lon_prtase_N_sf"/>
</dbReference>
<comment type="subcellular location">
    <subcellularLocation>
        <location evidence="1 10 11">Cytoplasm</location>
    </subcellularLocation>
</comment>
<dbReference type="Gene3D" id="1.10.8.60">
    <property type="match status" value="1"/>
</dbReference>
<dbReference type="PROSITE" id="PS01046">
    <property type="entry name" value="LON_SER"/>
    <property type="match status" value="1"/>
</dbReference>
<evidence type="ECO:0000256" key="2">
    <source>
        <dbReference type="ARBA" id="ARBA00022490"/>
    </source>
</evidence>
<dbReference type="FunFam" id="3.40.50.300:FF:000021">
    <property type="entry name" value="Lon protease homolog"/>
    <property type="match status" value="1"/>
</dbReference>
<dbReference type="InterPro" id="IPR014721">
    <property type="entry name" value="Ribsml_uS5_D2-typ_fold_subgr"/>
</dbReference>
<comment type="catalytic activity">
    <reaction evidence="9 10 11 14">
        <text>Hydrolysis of proteins in presence of ATP.</text>
        <dbReference type="EC" id="3.4.21.53"/>
    </reaction>
</comment>
<evidence type="ECO:0000256" key="11">
    <source>
        <dbReference type="PIRNR" id="PIRNR001174"/>
    </source>
</evidence>
<feature type="region of interest" description="Disordered" evidence="16">
    <location>
        <begin position="1"/>
        <end position="25"/>
    </location>
</feature>
<dbReference type="PIRSF" id="PIRSF001174">
    <property type="entry name" value="Lon_proteas"/>
    <property type="match status" value="1"/>
</dbReference>
<feature type="region of interest" description="Disordered" evidence="16">
    <location>
        <begin position="811"/>
        <end position="837"/>
    </location>
</feature>
<dbReference type="GO" id="GO:0016887">
    <property type="term" value="F:ATP hydrolysis activity"/>
    <property type="evidence" value="ECO:0007669"/>
    <property type="project" value="UniProtKB-UniRule"/>
</dbReference>
<keyword evidence="2 10" id="KW-0963">Cytoplasm</keyword>
<evidence type="ECO:0000259" key="17">
    <source>
        <dbReference type="PROSITE" id="PS51786"/>
    </source>
</evidence>
<sequence length="837" mass="92312">MPKSIRPDSDRPESGPSAADENQNLPLTAADSDVEGAGIADSETMAVLPLRDIVVFPHMIVPLFVGREKSVRALEAVTKHDKQILLVAQKNASQDDPSADDIYRYGTVSTILQLLKLPDGTVKVLVEGVRRARITVLHDIEGHFEAEITPVTEEPAADNEGEALGRTVVSQFEQYIKLNKKIAPEVLVSLNQIEDLSKLADTIASHLNLKIAEKQEILEIPGVNARLERVFAHMEAEIGVLQVEKRIRNRVKRQMEKTQREYYLNEQLKAIQKELGEGEEGRDETAELEEKIAKARLPKEARDKAMGELKKLRAMSPMSAESTVVRNYLDWILSLPWKKRSKVQRDLTEAEKVLDTDHYGLEKVKERILEYLAVQSRAQKVKGPILCLVGPPGVGKTSLARSIAKATGRHYVRMSLGGVRDEAEIRGHRRTYIGSMPGKIIQGMKKAKASNPLFLLDEIDKLGADWRGDPSSALLEVLDPEQNGTFADHYLEVDYDLSDVMFVTTANSLNMPQPLLDRMEIIRLSGYTEDEKVEIAKRHLLNKQADAHSLKADEWSVSDDALRELVRSYTREAGVRNLEREIATLARKAVREIVTGKAKKVAITRKNLEKYAGVKRFRYGETEAEDMVGVVTGLAWTEVGGEILTIESVMVPGKGAIKQTGKLGDVMQESVAAALSYVRSRAVTFGIKPTLFEKRDLHVHVPEGATPKDGPSAGIAMATSLVSVLTGIPVRRDVAMTGEITLRGRVLAIGGLKEKLLAAHRAGIKTVFIPKDNEKDLVDIPDTVKKGLRVIPVSHVDDVIGQALARRPEPIEWSQESEDAVASPAPATGMAAASLPH</sequence>
<dbReference type="InterPro" id="IPR008269">
    <property type="entry name" value="Lon_proteolytic"/>
</dbReference>
<dbReference type="SUPFAM" id="SSF52540">
    <property type="entry name" value="P-loop containing nucleoside triphosphate hydrolases"/>
    <property type="match status" value="1"/>
</dbReference>
<evidence type="ECO:0000256" key="7">
    <source>
        <dbReference type="ARBA" id="ARBA00022840"/>
    </source>
</evidence>
<dbReference type="Pfam" id="PF02190">
    <property type="entry name" value="LON_substr_bdg"/>
    <property type="match status" value="1"/>
</dbReference>
<evidence type="ECO:0000256" key="9">
    <source>
        <dbReference type="ARBA" id="ARBA00050665"/>
    </source>
</evidence>
<dbReference type="PROSITE" id="PS51786">
    <property type="entry name" value="LON_PROTEOLYTIC"/>
    <property type="match status" value="1"/>
</dbReference>
<dbReference type="NCBIfam" id="TIGR00763">
    <property type="entry name" value="lon"/>
    <property type="match status" value="1"/>
</dbReference>
<dbReference type="PANTHER" id="PTHR10046">
    <property type="entry name" value="ATP DEPENDENT LON PROTEASE FAMILY MEMBER"/>
    <property type="match status" value="1"/>
</dbReference>
<dbReference type="Gene3D" id="2.30.130.40">
    <property type="entry name" value="LON domain-like"/>
    <property type="match status" value="1"/>
</dbReference>
<keyword evidence="5 10" id="KW-0378">Hydrolase</keyword>
<evidence type="ECO:0000256" key="15">
    <source>
        <dbReference type="RuleBase" id="RU000591"/>
    </source>
</evidence>
<dbReference type="Proteomes" id="UP000525623">
    <property type="component" value="Unassembled WGS sequence"/>
</dbReference>
<comment type="function">
    <text evidence="10">ATP-dependent serine protease that mediates the selective degradation of mutant and abnormal proteins as well as certain short-lived regulatory proteins. Required for cellular homeostasis and for survival from DNA damage and developmental changes induced by stress. Degrades polypeptides processively to yield small peptide fragments that are 5 to 10 amino acids long. Binds to DNA in a double-stranded, site-specific manner.</text>
</comment>
<dbReference type="InterPro" id="IPR004815">
    <property type="entry name" value="Lon_bac/euk-typ"/>
</dbReference>
<dbReference type="InterPro" id="IPR008268">
    <property type="entry name" value="Peptidase_S16_AS"/>
</dbReference>
<dbReference type="SMART" id="SM00382">
    <property type="entry name" value="AAA"/>
    <property type="match status" value="1"/>
</dbReference>
<keyword evidence="3 10" id="KW-0645">Protease</keyword>
<dbReference type="GO" id="GO:0004252">
    <property type="term" value="F:serine-type endopeptidase activity"/>
    <property type="evidence" value="ECO:0007669"/>
    <property type="project" value="UniProtKB-UniRule"/>
</dbReference>